<evidence type="ECO:0000256" key="3">
    <source>
        <dbReference type="ARBA" id="ARBA00022478"/>
    </source>
</evidence>
<gene>
    <name evidence="8" type="ORF">FJAP1339_LOCUS8479</name>
</gene>
<feature type="domain" description="S1 motif" evidence="6">
    <location>
        <begin position="81"/>
        <end position="159"/>
    </location>
</feature>
<evidence type="ECO:0000259" key="7">
    <source>
        <dbReference type="Pfam" id="PF03876"/>
    </source>
</evidence>
<dbReference type="Pfam" id="PF03876">
    <property type="entry name" value="SHS2_Rpb7-N"/>
    <property type="match status" value="1"/>
</dbReference>
<evidence type="ECO:0000256" key="5">
    <source>
        <dbReference type="ARBA" id="ARBA00023242"/>
    </source>
</evidence>
<sequence length="181" mass="20109">MFFLKELTRELLLPPAYLGPKIKETIRRRLIEEVEGTCLGKYGYVITVTEVKEEGMKTGVISNEFGEVIFHISYDAICFRPFKGEVLDANVTVVTELGFFAEVGPLQVFVSRHAMPQDLQEGFDAANEVWVSEDKEVELRQGCGVRLRIMGLSVDAADISAIGTIKDDYLGLISAAEQVMA</sequence>
<dbReference type="Gene3D" id="3.30.1490.120">
    <property type="entry name" value="RNA polymerase Rpb7-like, N-terminal domain"/>
    <property type="match status" value="1"/>
</dbReference>
<feature type="domain" description="RNA polymerase Rpb7-like N-terminal" evidence="7">
    <location>
        <begin position="12"/>
        <end position="59"/>
    </location>
</feature>
<dbReference type="SUPFAM" id="SSF88798">
    <property type="entry name" value="N-terminal, heterodimerisation domain of RBP7 (RpoE)"/>
    <property type="match status" value="1"/>
</dbReference>
<dbReference type="EMBL" id="HBHR01016986">
    <property type="protein sequence ID" value="CAD9868262.1"/>
    <property type="molecule type" value="Transcribed_RNA"/>
</dbReference>
<dbReference type="GO" id="GO:0000932">
    <property type="term" value="C:P-body"/>
    <property type="evidence" value="ECO:0007669"/>
    <property type="project" value="TreeGrafter"/>
</dbReference>
<dbReference type="FunFam" id="2.40.50.140:FF:000043">
    <property type="entry name" value="DNA-directed RNA polymerase II subunit RPB7"/>
    <property type="match status" value="1"/>
</dbReference>
<dbReference type="GO" id="GO:0005665">
    <property type="term" value="C:RNA polymerase II, core complex"/>
    <property type="evidence" value="ECO:0007669"/>
    <property type="project" value="TreeGrafter"/>
</dbReference>
<dbReference type="InterPro" id="IPR012340">
    <property type="entry name" value="NA-bd_OB-fold"/>
</dbReference>
<keyword evidence="3" id="KW-0240">DNA-directed RNA polymerase</keyword>
<dbReference type="Gene3D" id="2.40.50.140">
    <property type="entry name" value="Nucleic acid-binding proteins"/>
    <property type="match status" value="1"/>
</dbReference>
<dbReference type="InterPro" id="IPR045113">
    <property type="entry name" value="Rpb7-like"/>
</dbReference>
<dbReference type="Pfam" id="PF00575">
    <property type="entry name" value="S1"/>
    <property type="match status" value="1"/>
</dbReference>
<dbReference type="FunFam" id="3.30.1490.120:FF:000001">
    <property type="entry name" value="DNA-directed RNA polymerase II subunit RPB7"/>
    <property type="match status" value="1"/>
</dbReference>
<dbReference type="GO" id="GO:0060213">
    <property type="term" value="P:positive regulation of nuclear-transcribed mRNA poly(A) tail shortening"/>
    <property type="evidence" value="ECO:0007669"/>
    <property type="project" value="TreeGrafter"/>
</dbReference>
<evidence type="ECO:0008006" key="9">
    <source>
        <dbReference type="Google" id="ProtNLM"/>
    </source>
</evidence>
<comment type="subcellular location">
    <subcellularLocation>
        <location evidence="1">Nucleus</location>
    </subcellularLocation>
</comment>
<evidence type="ECO:0000259" key="6">
    <source>
        <dbReference type="Pfam" id="PF00575"/>
    </source>
</evidence>
<dbReference type="GO" id="GO:0006367">
    <property type="term" value="P:transcription initiation at RNA polymerase II promoter"/>
    <property type="evidence" value="ECO:0007669"/>
    <property type="project" value="TreeGrafter"/>
</dbReference>
<dbReference type="InterPro" id="IPR005576">
    <property type="entry name" value="Rpb7-like_N"/>
</dbReference>
<dbReference type="InterPro" id="IPR036898">
    <property type="entry name" value="RNA_pol_Rpb7-like_N_sf"/>
</dbReference>
<evidence type="ECO:0000256" key="1">
    <source>
        <dbReference type="ARBA" id="ARBA00004123"/>
    </source>
</evidence>
<dbReference type="PANTHER" id="PTHR12709">
    <property type="entry name" value="DNA-DIRECTED RNA POLYMERASE II, III"/>
    <property type="match status" value="1"/>
</dbReference>
<evidence type="ECO:0000256" key="4">
    <source>
        <dbReference type="ARBA" id="ARBA00023163"/>
    </source>
</evidence>
<dbReference type="SUPFAM" id="SSF50249">
    <property type="entry name" value="Nucleic acid-binding proteins"/>
    <property type="match status" value="1"/>
</dbReference>
<evidence type="ECO:0000313" key="8">
    <source>
        <dbReference type="EMBL" id="CAD9868262.1"/>
    </source>
</evidence>
<dbReference type="GO" id="GO:0031369">
    <property type="term" value="F:translation initiation factor binding"/>
    <property type="evidence" value="ECO:0007669"/>
    <property type="project" value="TreeGrafter"/>
</dbReference>
<dbReference type="AlphaFoldDB" id="A0A7S2Y2T3"/>
<name>A0A7S2Y2T3_9STRA</name>
<dbReference type="GO" id="GO:0003697">
    <property type="term" value="F:single-stranded DNA binding"/>
    <property type="evidence" value="ECO:0007669"/>
    <property type="project" value="TreeGrafter"/>
</dbReference>
<evidence type="ECO:0000256" key="2">
    <source>
        <dbReference type="ARBA" id="ARBA00009307"/>
    </source>
</evidence>
<organism evidence="8">
    <name type="scientific">Fibrocapsa japonica</name>
    <dbReference type="NCBI Taxonomy" id="94617"/>
    <lineage>
        <taxon>Eukaryota</taxon>
        <taxon>Sar</taxon>
        <taxon>Stramenopiles</taxon>
        <taxon>Ochrophyta</taxon>
        <taxon>Raphidophyceae</taxon>
        <taxon>Chattonellales</taxon>
        <taxon>Chattonellaceae</taxon>
        <taxon>Fibrocapsa</taxon>
    </lineage>
</organism>
<dbReference type="InterPro" id="IPR003029">
    <property type="entry name" value="S1_domain"/>
</dbReference>
<dbReference type="GO" id="GO:0045948">
    <property type="term" value="P:positive regulation of translational initiation"/>
    <property type="evidence" value="ECO:0007669"/>
    <property type="project" value="TreeGrafter"/>
</dbReference>
<protein>
    <recommendedName>
        <fullName evidence="9">DNA-directed RNA polymerase II subunit RPB7</fullName>
    </recommendedName>
</protein>
<dbReference type="PANTHER" id="PTHR12709:SF4">
    <property type="entry name" value="DNA-DIRECTED RNA POLYMERASE II SUBUNIT RPB7"/>
    <property type="match status" value="1"/>
</dbReference>
<reference evidence="8" key="1">
    <citation type="submission" date="2021-01" db="EMBL/GenBank/DDBJ databases">
        <authorList>
            <person name="Corre E."/>
            <person name="Pelletier E."/>
            <person name="Niang G."/>
            <person name="Scheremetjew M."/>
            <person name="Finn R."/>
            <person name="Kale V."/>
            <person name="Holt S."/>
            <person name="Cochrane G."/>
            <person name="Meng A."/>
            <person name="Brown T."/>
            <person name="Cohen L."/>
        </authorList>
    </citation>
    <scope>NUCLEOTIDE SEQUENCE</scope>
    <source>
        <strain evidence="8">CCMP1661</strain>
    </source>
</reference>
<keyword evidence="5" id="KW-0539">Nucleus</keyword>
<dbReference type="GO" id="GO:0003727">
    <property type="term" value="F:single-stranded RNA binding"/>
    <property type="evidence" value="ECO:0007669"/>
    <property type="project" value="TreeGrafter"/>
</dbReference>
<dbReference type="CDD" id="cd04329">
    <property type="entry name" value="RNAP_II_Rpb7_N"/>
    <property type="match status" value="1"/>
</dbReference>
<proteinExistence type="inferred from homology"/>
<comment type="similarity">
    <text evidence="2">Belongs to the eukaryotic RPB7/RPC8 RNA polymerase subunit family.</text>
</comment>
<accession>A0A7S2Y2T3</accession>
<keyword evidence="4" id="KW-0804">Transcription</keyword>